<dbReference type="PROSITE" id="PS50157">
    <property type="entry name" value="ZINC_FINGER_C2H2_2"/>
    <property type="match status" value="3"/>
</dbReference>
<dbReference type="AlphaFoldDB" id="A0AAJ7TRY8"/>
<dbReference type="FunFam" id="3.30.160.60:FF:000706">
    <property type="entry name" value="Zinc finger protein"/>
    <property type="match status" value="1"/>
</dbReference>
<feature type="domain" description="C2H2-type" evidence="7">
    <location>
        <begin position="516"/>
        <end position="543"/>
    </location>
</feature>
<dbReference type="KEGG" id="pmrn:116949597"/>
<dbReference type="GO" id="GO:0008270">
    <property type="term" value="F:zinc ion binding"/>
    <property type="evidence" value="ECO:0007669"/>
    <property type="project" value="UniProtKB-KW"/>
</dbReference>
<dbReference type="Gene3D" id="3.30.160.60">
    <property type="entry name" value="Classic Zinc Finger"/>
    <property type="match status" value="3"/>
</dbReference>
<evidence type="ECO:0000256" key="1">
    <source>
        <dbReference type="ARBA" id="ARBA00022723"/>
    </source>
</evidence>
<evidence type="ECO:0000256" key="3">
    <source>
        <dbReference type="ARBA" id="ARBA00022771"/>
    </source>
</evidence>
<accession>A0AAJ7TRY8</accession>
<keyword evidence="3 5" id="KW-0863">Zinc-finger</keyword>
<evidence type="ECO:0000256" key="5">
    <source>
        <dbReference type="PROSITE-ProRule" id="PRU00042"/>
    </source>
</evidence>
<dbReference type="GO" id="GO:0000981">
    <property type="term" value="F:DNA-binding transcription factor activity, RNA polymerase II-specific"/>
    <property type="evidence" value="ECO:0007669"/>
    <property type="project" value="TreeGrafter"/>
</dbReference>
<dbReference type="FunFam" id="3.30.160.60:FF:000358">
    <property type="entry name" value="zinc finger protein 24"/>
    <property type="match status" value="1"/>
</dbReference>
<evidence type="ECO:0000256" key="4">
    <source>
        <dbReference type="ARBA" id="ARBA00022833"/>
    </source>
</evidence>
<dbReference type="InterPro" id="IPR013087">
    <property type="entry name" value="Znf_C2H2_type"/>
</dbReference>
<dbReference type="FunFam" id="3.30.160.60:FF:001290">
    <property type="entry name" value="Zinc finger 45-like"/>
    <property type="match status" value="1"/>
</dbReference>
<dbReference type="PROSITE" id="PS00028">
    <property type="entry name" value="ZINC_FINGER_C2H2_1"/>
    <property type="match status" value="3"/>
</dbReference>
<dbReference type="PANTHER" id="PTHR14196">
    <property type="entry name" value="ODD-SKIPPED - RELATED"/>
    <property type="match status" value="1"/>
</dbReference>
<keyword evidence="1" id="KW-0479">Metal-binding</keyword>
<evidence type="ECO:0000259" key="7">
    <source>
        <dbReference type="PROSITE" id="PS50157"/>
    </source>
</evidence>
<keyword evidence="4" id="KW-0862">Zinc</keyword>
<keyword evidence="2" id="KW-0677">Repeat</keyword>
<feature type="region of interest" description="Disordered" evidence="6">
    <location>
        <begin position="154"/>
        <end position="230"/>
    </location>
</feature>
<dbReference type="InterPro" id="IPR036236">
    <property type="entry name" value="Znf_C2H2_sf"/>
</dbReference>
<name>A0AAJ7TRY8_PETMA</name>
<dbReference type="RefSeq" id="XP_032822957.1">
    <property type="nucleotide sequence ID" value="XM_032967066.1"/>
</dbReference>
<dbReference type="GO" id="GO:0005634">
    <property type="term" value="C:nucleus"/>
    <property type="evidence" value="ECO:0007669"/>
    <property type="project" value="TreeGrafter"/>
</dbReference>
<feature type="compositionally biased region" description="Acidic residues" evidence="6">
    <location>
        <begin position="185"/>
        <end position="194"/>
    </location>
</feature>
<evidence type="ECO:0000256" key="6">
    <source>
        <dbReference type="SAM" id="MobiDB-lite"/>
    </source>
</evidence>
<gene>
    <name evidence="9" type="primary">LOC116949597</name>
</gene>
<feature type="region of interest" description="Disordered" evidence="6">
    <location>
        <begin position="298"/>
        <end position="328"/>
    </location>
</feature>
<dbReference type="SUPFAM" id="SSF57667">
    <property type="entry name" value="beta-beta-alpha zinc fingers"/>
    <property type="match status" value="2"/>
</dbReference>
<sequence length="577" mass="62187">MAAAAVSSINPRQDFPAWLAAHGVSLSVAEAVDRELGIGDYEAFMACAEQPHIRAEMFAAARERLPFAFYAVLRRVTEASSPKRHDGAGGGLQAAGNTAAFQPFLSGLLDAIVLMLNSLSQELLHSAERFSCLEPALYPRTERDSRMYMDDEGMSEGYSAEEAAQSTAQTSAGLNEEVDGQQTDTWEENDDLGEGDLIGPDGRVAPDGVASHSHAQADLQEDSEAQSSSAWGLGTVKAEQATEAEVKTPVLDEDGVDPSHVWKDIKVEKREKYCHGADSTPAGDDSEAAEMMHCADTEGDPTQNEWGLPADSKGPHGAEGEWREDPEEGLYPVDTNVVPHQRPPKHSLQLFGDWRGHDSRAWVHGKQAAVVAAATESPGAARSSFEHQRTVVTGQWNALWESSPAQANVGCPLPSADSDHTAYQGAIPHIERCVQHIPGPAAGGEAVRMHSAVARTKSRRYGSARARASAAAYAVIAAATGGTMTAPFTCTLCGQMFGKKYALLSHQRKHTGEKPYECSQCGKRFRVSNNLARHKRSHTGERPFACEQCGKRFVTSDSLGYHQQLHISKRLLHGAAL</sequence>
<dbReference type="SMART" id="SM00355">
    <property type="entry name" value="ZnF_C2H2"/>
    <property type="match status" value="3"/>
</dbReference>
<dbReference type="GO" id="GO:0000977">
    <property type="term" value="F:RNA polymerase II transcription regulatory region sequence-specific DNA binding"/>
    <property type="evidence" value="ECO:0007669"/>
    <property type="project" value="TreeGrafter"/>
</dbReference>
<evidence type="ECO:0000313" key="8">
    <source>
        <dbReference type="Proteomes" id="UP001318040"/>
    </source>
</evidence>
<feature type="compositionally biased region" description="Polar residues" evidence="6">
    <location>
        <begin position="164"/>
        <end position="173"/>
    </location>
</feature>
<dbReference type="InterPro" id="IPR050717">
    <property type="entry name" value="C2H2-ZF_Transcription_Reg"/>
</dbReference>
<dbReference type="Pfam" id="PF00096">
    <property type="entry name" value="zf-C2H2"/>
    <property type="match status" value="3"/>
</dbReference>
<dbReference type="PANTHER" id="PTHR14196:SF12">
    <property type="entry name" value="ZINC FINGER PROTEIN 208-LIKE"/>
    <property type="match status" value="1"/>
</dbReference>
<evidence type="ECO:0000256" key="2">
    <source>
        <dbReference type="ARBA" id="ARBA00022737"/>
    </source>
</evidence>
<feature type="compositionally biased region" description="Basic and acidic residues" evidence="6">
    <location>
        <begin position="313"/>
        <end position="323"/>
    </location>
</feature>
<feature type="domain" description="C2H2-type" evidence="7">
    <location>
        <begin position="488"/>
        <end position="515"/>
    </location>
</feature>
<dbReference type="Proteomes" id="UP001318040">
    <property type="component" value="Chromosome 37"/>
</dbReference>
<evidence type="ECO:0000313" key="9">
    <source>
        <dbReference type="RefSeq" id="XP_032822957.1"/>
    </source>
</evidence>
<reference evidence="9" key="1">
    <citation type="submission" date="2025-08" db="UniProtKB">
        <authorList>
            <consortium name="RefSeq"/>
        </authorList>
    </citation>
    <scope>IDENTIFICATION</scope>
    <source>
        <tissue evidence="9">Sperm</tissue>
    </source>
</reference>
<protein>
    <submittedName>
        <fullName evidence="9">Zinc finger protein 629-like</fullName>
    </submittedName>
</protein>
<keyword evidence="8" id="KW-1185">Reference proteome</keyword>
<proteinExistence type="predicted"/>
<organism evidence="8 9">
    <name type="scientific">Petromyzon marinus</name>
    <name type="common">Sea lamprey</name>
    <dbReference type="NCBI Taxonomy" id="7757"/>
    <lineage>
        <taxon>Eukaryota</taxon>
        <taxon>Metazoa</taxon>
        <taxon>Chordata</taxon>
        <taxon>Craniata</taxon>
        <taxon>Vertebrata</taxon>
        <taxon>Cyclostomata</taxon>
        <taxon>Hyperoartia</taxon>
        <taxon>Petromyzontiformes</taxon>
        <taxon>Petromyzontidae</taxon>
        <taxon>Petromyzon</taxon>
    </lineage>
</organism>
<feature type="domain" description="C2H2-type" evidence="7">
    <location>
        <begin position="544"/>
        <end position="571"/>
    </location>
</feature>